<keyword evidence="2" id="KW-1185">Reference proteome</keyword>
<accession>A0A0M0EHQ2</accession>
<dbReference type="OrthoDB" id="7278537at2"/>
<dbReference type="RefSeq" id="WP_053323288.1">
    <property type="nucleotide sequence ID" value="NZ_LHUQ01000007.1"/>
</dbReference>
<evidence type="ECO:0000313" key="1">
    <source>
        <dbReference type="EMBL" id="KON64802.1"/>
    </source>
</evidence>
<comment type="caution">
    <text evidence="1">The sequence shown here is derived from an EMBL/GenBank/DDBJ whole genome shotgun (WGS) entry which is preliminary data.</text>
</comment>
<proteinExistence type="predicted"/>
<dbReference type="PATRIC" id="fig|33995.3.peg.1960"/>
<dbReference type="Proteomes" id="UP000037566">
    <property type="component" value="Unassembled WGS sequence"/>
</dbReference>
<dbReference type="STRING" id="33995.KOEU_17720"/>
<dbReference type="AlphaFoldDB" id="A0A0M0EHQ2"/>
<dbReference type="EMBL" id="LHUQ01000007">
    <property type="protein sequence ID" value="KON64802.1"/>
    <property type="molecule type" value="Genomic_DNA"/>
</dbReference>
<protein>
    <submittedName>
        <fullName evidence="1">Uncharacterized protein</fullName>
    </submittedName>
</protein>
<name>A0A0M0EHQ2_KOMEU</name>
<reference evidence="1" key="1">
    <citation type="submission" date="2015-08" db="EMBL/GenBank/DDBJ databases">
        <title>Draft genome sequence of Komagataeibacter europaeus CECT 8546 a cellulose producer strain from vinegar produced by the traditional method.</title>
        <authorList>
            <person name="Poehlein A."/>
            <person name="Valera M.J."/>
            <person name="Haack F.S."/>
            <person name="Mas A."/>
            <person name="Daniel R."/>
            <person name="Streit W.R."/>
            <person name="Mateo E."/>
        </authorList>
    </citation>
    <scope>NUCLEOTIDE SEQUENCE [LARGE SCALE GENOMIC DNA]</scope>
    <source>
        <strain evidence="1">CECT 8546</strain>
    </source>
</reference>
<gene>
    <name evidence="1" type="ORF">KOEU_17720</name>
</gene>
<sequence>MTTQIDLCNAALLRAGTRSTITSLADGSAEATACGAFWQMCLDTLFSAYQWRFCRVTATGTGAASTDPQWQFEFQRPADCVTVHKVLPATAPRHPPMDREAQHALFRTGMPFGEGVGTAGTDTTGPVIRTNHASVQVQYVSNAQPIDNWRQQFREAFTWALAAEIAIAVTGSGEIAAQMRSMAATALQQAMQADQVLEQQNTDYVPDWIRVRGMPALRDEWRPIRSVNETFPGGFVVGDAAANSPVPAHLTPADTLNGVPGTGLHRRAIANRDSQYIPANTPDSRIGVLTIGISPVGWRRPYHRDITLGAQPGDGEVEA</sequence>
<evidence type="ECO:0000313" key="2">
    <source>
        <dbReference type="Proteomes" id="UP000037566"/>
    </source>
</evidence>
<organism evidence="1 2">
    <name type="scientific">Komagataeibacter europaeus</name>
    <name type="common">Gluconacetobacter europaeus</name>
    <dbReference type="NCBI Taxonomy" id="33995"/>
    <lineage>
        <taxon>Bacteria</taxon>
        <taxon>Pseudomonadati</taxon>
        <taxon>Pseudomonadota</taxon>
        <taxon>Alphaproteobacteria</taxon>
        <taxon>Acetobacterales</taxon>
        <taxon>Acetobacteraceae</taxon>
        <taxon>Komagataeibacter</taxon>
    </lineage>
</organism>